<dbReference type="InterPro" id="IPR017907">
    <property type="entry name" value="Znf_RING_CS"/>
</dbReference>
<feature type="coiled-coil region" evidence="11">
    <location>
        <begin position="569"/>
        <end position="603"/>
    </location>
</feature>
<dbReference type="PROSITE" id="PS51717">
    <property type="entry name" value="G_VLIG"/>
    <property type="match status" value="1"/>
</dbReference>
<dbReference type="InterPro" id="IPR058642">
    <property type="entry name" value="BRE1A/B-like_dom"/>
</dbReference>
<dbReference type="EMBL" id="SCEB01010551">
    <property type="protein sequence ID" value="RXM91069.1"/>
    <property type="molecule type" value="Genomic_DNA"/>
</dbReference>
<keyword evidence="10 11" id="KW-0175">Coiled coil</keyword>
<dbReference type="GO" id="GO:0005525">
    <property type="term" value="F:GTP binding"/>
    <property type="evidence" value="ECO:0007669"/>
    <property type="project" value="InterPro"/>
</dbReference>
<dbReference type="PROSITE" id="PS00518">
    <property type="entry name" value="ZF_RING_1"/>
    <property type="match status" value="1"/>
</dbReference>
<keyword evidence="5 10" id="KW-0863">Zinc-finger</keyword>
<feature type="compositionally biased region" description="Basic and acidic residues" evidence="12">
    <location>
        <begin position="854"/>
        <end position="870"/>
    </location>
</feature>
<dbReference type="SUPFAM" id="SSF57850">
    <property type="entry name" value="RING/U-box"/>
    <property type="match status" value="1"/>
</dbReference>
<keyword evidence="2" id="KW-1017">Isopeptide bond</keyword>
<evidence type="ECO:0000256" key="2">
    <source>
        <dbReference type="ARBA" id="ARBA00022499"/>
    </source>
</evidence>
<keyword evidence="10" id="KW-0156">Chromatin regulator</keyword>
<name>A0A444USD4_ACIRT</name>
<evidence type="ECO:0000313" key="14">
    <source>
        <dbReference type="EMBL" id="RXM91069.1"/>
    </source>
</evidence>
<feature type="domain" description="VLIG-type G" evidence="13">
    <location>
        <begin position="1"/>
        <end position="43"/>
    </location>
</feature>
<keyword evidence="8" id="KW-0007">Acetylation</keyword>
<dbReference type="Pfam" id="PF00097">
    <property type="entry name" value="zf-C3HC4"/>
    <property type="match status" value="1"/>
</dbReference>
<evidence type="ECO:0000256" key="9">
    <source>
        <dbReference type="ARBA" id="ARBA00023242"/>
    </source>
</evidence>
<dbReference type="GO" id="GO:0006325">
    <property type="term" value="P:chromatin organization"/>
    <property type="evidence" value="ECO:0007669"/>
    <property type="project" value="UniProtKB-KW"/>
</dbReference>
<dbReference type="Gene3D" id="3.30.40.10">
    <property type="entry name" value="Zinc/RING finger domain, C3HC4 (zinc finger)"/>
    <property type="match status" value="1"/>
</dbReference>
<evidence type="ECO:0000256" key="3">
    <source>
        <dbReference type="ARBA" id="ARBA00022553"/>
    </source>
</evidence>
<keyword evidence="15" id="KW-1185">Reference proteome</keyword>
<reference evidence="14 15" key="1">
    <citation type="submission" date="2019-01" db="EMBL/GenBank/DDBJ databases">
        <title>Draft Genome and Complete Hox-Cluster Characterization of the Sterlet Sturgeon (Acipenser ruthenus).</title>
        <authorList>
            <person name="Wei Q."/>
        </authorList>
    </citation>
    <scope>NUCLEOTIDE SEQUENCE [LARGE SCALE GENOMIC DNA]</scope>
    <source>
        <strain evidence="14">WHYD16114868_AA</strain>
        <tissue evidence="14">Blood</tissue>
    </source>
</reference>
<evidence type="ECO:0000259" key="13">
    <source>
        <dbReference type="PROSITE" id="PS51717"/>
    </source>
</evidence>
<evidence type="ECO:0000256" key="5">
    <source>
        <dbReference type="ARBA" id="ARBA00022771"/>
    </source>
</evidence>
<feature type="coiled-coil region" evidence="11">
    <location>
        <begin position="633"/>
        <end position="677"/>
    </location>
</feature>
<dbReference type="InterPro" id="IPR030383">
    <property type="entry name" value="G_VLIG_dom"/>
</dbReference>
<evidence type="ECO:0000256" key="6">
    <source>
        <dbReference type="ARBA" id="ARBA00022833"/>
    </source>
</evidence>
<protein>
    <recommendedName>
        <fullName evidence="10">E3 ubiquitin protein ligase</fullName>
        <ecNumber evidence="10">2.3.2.27</ecNumber>
    </recommendedName>
</protein>
<dbReference type="Proteomes" id="UP000289886">
    <property type="component" value="Unassembled WGS sequence"/>
</dbReference>
<evidence type="ECO:0000256" key="7">
    <source>
        <dbReference type="ARBA" id="ARBA00022843"/>
    </source>
</evidence>
<dbReference type="GO" id="GO:0061630">
    <property type="term" value="F:ubiquitin protein ligase activity"/>
    <property type="evidence" value="ECO:0007669"/>
    <property type="project" value="UniProtKB-EC"/>
</dbReference>
<comment type="subcellular location">
    <subcellularLocation>
        <location evidence="1 10">Nucleus</location>
    </subcellularLocation>
</comment>
<feature type="compositionally biased region" description="Basic and acidic residues" evidence="12">
    <location>
        <begin position="877"/>
        <end position="937"/>
    </location>
</feature>
<evidence type="ECO:0000256" key="4">
    <source>
        <dbReference type="ARBA" id="ARBA00022723"/>
    </source>
</evidence>
<dbReference type="GO" id="GO:0005634">
    <property type="term" value="C:nucleus"/>
    <property type="evidence" value="ECO:0007669"/>
    <property type="project" value="UniProtKB-SubCell"/>
</dbReference>
<dbReference type="EC" id="2.3.2.27" evidence="10"/>
<comment type="catalytic activity">
    <reaction evidence="10">
        <text>S-ubiquitinyl-[E2 ubiquitin-conjugating enzyme]-L-cysteine + [acceptor protein]-L-lysine = [E2 ubiquitin-conjugating enzyme]-L-cysteine + N(6)-ubiquitinyl-[acceptor protein]-L-lysine.</text>
        <dbReference type="EC" id="2.3.2.27"/>
    </reaction>
</comment>
<feature type="region of interest" description="Disordered" evidence="12">
    <location>
        <begin position="442"/>
        <end position="498"/>
    </location>
</feature>
<comment type="caution">
    <text evidence="14">The sequence shown here is derived from an EMBL/GenBank/DDBJ whole genome shotgun (WGS) entry which is preliminary data.</text>
</comment>
<keyword evidence="10" id="KW-0808">Transferase</keyword>
<evidence type="ECO:0000256" key="10">
    <source>
        <dbReference type="RuleBase" id="RU365038"/>
    </source>
</evidence>
<evidence type="ECO:0000256" key="11">
    <source>
        <dbReference type="SAM" id="Coils"/>
    </source>
</evidence>
<dbReference type="Pfam" id="PF25974">
    <property type="entry name" value="URGCP_9th"/>
    <property type="match status" value="1"/>
</dbReference>
<dbReference type="Pfam" id="PF26052">
    <property type="entry name" value="BRE1B"/>
    <property type="match status" value="1"/>
</dbReference>
<feature type="region of interest" description="Disordered" evidence="12">
    <location>
        <begin position="824"/>
        <end position="937"/>
    </location>
</feature>
<dbReference type="InterPro" id="IPR013956">
    <property type="entry name" value="E3_ubiquit_lig_Bre1"/>
</dbReference>
<dbReference type="InterPro" id="IPR058641">
    <property type="entry name" value="GVIN1_dom"/>
</dbReference>
<dbReference type="InterPro" id="IPR013083">
    <property type="entry name" value="Znf_RING/FYVE/PHD"/>
</dbReference>
<evidence type="ECO:0000256" key="12">
    <source>
        <dbReference type="SAM" id="MobiDB-lite"/>
    </source>
</evidence>
<comment type="pathway">
    <text evidence="10">Protein modification; protein ubiquitination.</text>
</comment>
<keyword evidence="3" id="KW-0597">Phosphoprotein</keyword>
<keyword evidence="4 10" id="KW-0479">Metal-binding</keyword>
<dbReference type="InterPro" id="IPR018957">
    <property type="entry name" value="Znf_C3HC4_RING-type"/>
</dbReference>
<dbReference type="PANTHER" id="PTHR23163:SF4">
    <property type="entry name" value="E3 UBIQUITIN-PROTEIN LIGASE BRE1B"/>
    <property type="match status" value="1"/>
</dbReference>
<keyword evidence="7" id="KW-0832">Ubl conjugation</keyword>
<keyword evidence="6 10" id="KW-0862">Zinc</keyword>
<proteinExistence type="inferred from homology"/>
<sequence length="1240" mass="144533">MAPVNTGYSETVYDFKKSLIEVLKNTNKEKPPAPVTEFLEWTRSLWKAVKYENFIFSFRNSLVAEAYSNLCIEYGKWEWDFQKHMYNWLEKAKTRISNTKNQSSDLDVFLRSLQEELDSQEITYLEKLTKYYDSKEGHVNLVESYRATFERSIKTLRIETENSVTNKLTAAIDFQKGMKKVHDVNGKHKAILEDKVLKLLGDCRERNEDLSEEQLKQEFEKMWEETVKRLDFKGLEKQEVVFNVYNQLRKQLERHGGGVKMVLNQASSLTKYGKKQFNVTDKHIDRAWYTNRFTDRMGLSTNPKEQAEAMVKSITGQCTEFVSHKKKSKTDYHETYTRELLEMVDGQLKEIEKLQTNAQFEVDLKLHICGFAAREFQQMHEDFIEDNNPRKHLEKSKSRYCSDFIDLYHEKDQSRKKAEEFTKRCLKPALDENVQILLQRYDPELPPPPAPAEVKPAGQTPEIQPQASAEESGLVGEGGEDGCAGALPSSPPVPSDLPEPALSFLATLASSSSEEIELQLQDRMGFSKRAVSRIVRVFERLHHRIEGLCERVLCAAAQDDAGREALSLNRELSGENHRLQDLATQLQEKHHKMSLEYNELVDKVTSSETKLNSGYYTSGTSGALQGGQITLNMQKFEMLNAELEQNQELANTRMAELEKLQQDLQEAVRENEKLKMDLHNIPEEVVKETPEYRCLQSQFSLLYSESLQVKTQLDEARALLLSTKNTHLRQIEHMESDELSLQKKLRTEVIQLEDTLAQVRKEYEMLRIEFEQNLAANEQAGPINREMRHLISSLQNHNHQLKGDVLRYKRKLRETQAEICKVRMQTSLGATGPSSGSAPSSSNWGGEGESESAGVKKEVKEEPVEVKKEKEEEEEREKEREREKEKEREREREKEREKEAEKEREREKERQRSEEMKKKDSDALKQLRTELKKAQESQKEMKLLLDMYKSAPKEQRDKVQLMAAERKAKAEVEELRQRVRELEEKERKESKKLADEDALRKIKLAEEQIEHLQKKLTATKQEEEALLSEMDVTGQAFEDMQEQNIRLMQQLREKDDANFKLMSERIKSNQIYKLLREEKDELGDQVDAQLLVVQKLEEKEGVLQSNLSTIEKELGLRTQAQELNKRKVQLEHTQNKLREIQSSMSDNRSAREGESFNLKRAQDLSRLRRRLEKQKKVEVYTDADEILQEEINQYKETVLTKCFHVFCFECLKTRYDTRQRKCPKCNAAFGANDFHRIYIN</sequence>
<comment type="similarity">
    <text evidence="10">Belongs to the BRE1 family.</text>
</comment>
<keyword evidence="10" id="KW-0833">Ubl conjugation pathway</keyword>
<keyword evidence="9 10" id="KW-0539">Nucleus</keyword>
<evidence type="ECO:0000256" key="1">
    <source>
        <dbReference type="ARBA" id="ARBA00004123"/>
    </source>
</evidence>
<evidence type="ECO:0000256" key="8">
    <source>
        <dbReference type="ARBA" id="ARBA00022990"/>
    </source>
</evidence>
<organism evidence="14 15">
    <name type="scientific">Acipenser ruthenus</name>
    <name type="common">Sterlet sturgeon</name>
    <dbReference type="NCBI Taxonomy" id="7906"/>
    <lineage>
        <taxon>Eukaryota</taxon>
        <taxon>Metazoa</taxon>
        <taxon>Chordata</taxon>
        <taxon>Craniata</taxon>
        <taxon>Vertebrata</taxon>
        <taxon>Euteleostomi</taxon>
        <taxon>Actinopterygii</taxon>
        <taxon>Chondrostei</taxon>
        <taxon>Acipenseriformes</taxon>
        <taxon>Acipenseridae</taxon>
        <taxon>Acipenser</taxon>
    </lineage>
</organism>
<dbReference type="PANTHER" id="PTHR23163">
    <property type="entry name" value="RING FINGER PROTEIN-RELATED"/>
    <property type="match status" value="1"/>
</dbReference>
<feature type="compositionally biased region" description="Low complexity" evidence="12">
    <location>
        <begin position="826"/>
        <end position="844"/>
    </location>
</feature>
<dbReference type="GO" id="GO:0033503">
    <property type="term" value="C:HULC complex"/>
    <property type="evidence" value="ECO:0007669"/>
    <property type="project" value="TreeGrafter"/>
</dbReference>
<dbReference type="AlphaFoldDB" id="A0A444USD4"/>
<accession>A0A444USD4</accession>
<evidence type="ECO:0000313" key="15">
    <source>
        <dbReference type="Proteomes" id="UP000289886"/>
    </source>
</evidence>
<gene>
    <name evidence="14" type="ORF">EOD39_21559</name>
</gene>
<dbReference type="GO" id="GO:0008270">
    <property type="term" value="F:zinc ion binding"/>
    <property type="evidence" value="ECO:0007669"/>
    <property type="project" value="UniProtKB-KW"/>
</dbReference>
<dbReference type="GO" id="GO:0016567">
    <property type="term" value="P:protein ubiquitination"/>
    <property type="evidence" value="ECO:0007669"/>
    <property type="project" value="UniProtKB-UniRule"/>
</dbReference>
<feature type="coiled-coil region" evidence="11">
    <location>
        <begin position="742"/>
        <end position="769"/>
    </location>
</feature>
<dbReference type="UniPathway" id="UPA00143"/>